<evidence type="ECO:0000313" key="2">
    <source>
        <dbReference type="Proteomes" id="UP000594014"/>
    </source>
</evidence>
<proteinExistence type="predicted"/>
<keyword evidence="2" id="KW-1185">Reference proteome</keyword>
<reference evidence="1" key="1">
    <citation type="submission" date="2019-08" db="EMBL/GenBank/DDBJ databases">
        <title>Genome sequence of Clostridiales bacterium MT110.</title>
        <authorList>
            <person name="Cao J."/>
        </authorList>
    </citation>
    <scope>NUCLEOTIDE SEQUENCE</scope>
    <source>
        <strain evidence="1">MT110</strain>
    </source>
</reference>
<gene>
    <name evidence="1" type="ORF">FRZ06_04890</name>
</gene>
<name>A0ACD1A8U1_9FIRM</name>
<protein>
    <submittedName>
        <fullName evidence="1">HlyC/CorC family transporter</fullName>
    </submittedName>
</protein>
<dbReference type="Proteomes" id="UP000594014">
    <property type="component" value="Chromosome"/>
</dbReference>
<organism evidence="1 2">
    <name type="scientific">Anoxybacterium hadale</name>
    <dbReference type="NCBI Taxonomy" id="3408580"/>
    <lineage>
        <taxon>Bacteria</taxon>
        <taxon>Bacillati</taxon>
        <taxon>Bacillota</taxon>
        <taxon>Clostridia</taxon>
        <taxon>Peptostreptococcales</taxon>
        <taxon>Anaerovoracaceae</taxon>
        <taxon>Anoxybacterium</taxon>
    </lineage>
</organism>
<accession>A0ACD1A8U1</accession>
<evidence type="ECO:0000313" key="1">
    <source>
        <dbReference type="EMBL" id="QOX62730.1"/>
    </source>
</evidence>
<dbReference type="EMBL" id="CP042469">
    <property type="protein sequence ID" value="QOX62730.1"/>
    <property type="molecule type" value="Genomic_DNA"/>
</dbReference>
<sequence length="450" mass="51054">MPEPDPSISLTVQLLFLALLILVNAFFAAAEMAVVSANKNKIKVLAQEGNKKAKLLLKLYEEPNKFLSTIQVAITLAGFLSSAVAATSMSDDIGAFVTRLGIPYGPQIAIVLVTLILSFITLVFGELYPKRMALQYSERIALFCVNPILFISKLSKPFVWLLSKSVTLLLRITGVKDANIEEQYSEEEIRSLLEVGQETGLIKETGKEMITSIFEFDDKLAYEVMTPRTDVYMININDNLADYVDELLEERYARIPVFEKDSDNIIGILYMKDFIIEARKHGFEQVDIKSLLRKPYLVPESKNIDDLFRELQETKVHIALLIDEYGGFSGIVTIEDLIEEVMGNIEDEDDEFESKLEKLDDNIYLVDGQYYIDDLNDELLLDLESEEHETIGGLIIDLLGEIPDEDETEERIVEFGNCVFKIESVKDRRIDKVKLFIAPETKNDDGEEKE</sequence>